<feature type="compositionally biased region" description="Basic residues" evidence="14">
    <location>
        <begin position="1"/>
        <end position="13"/>
    </location>
</feature>
<dbReference type="VEuPathDB" id="VectorBase:MDOMA2_016517"/>
<dbReference type="GO" id="GO:0031267">
    <property type="term" value="F:small GTPase binding"/>
    <property type="evidence" value="ECO:0007669"/>
    <property type="project" value="InterPro"/>
</dbReference>
<evidence type="ECO:0000256" key="7">
    <source>
        <dbReference type="ARBA" id="ARBA00022846"/>
    </source>
</evidence>
<accession>A0A1I8MAN4</accession>
<keyword evidence="7" id="KW-0282">Flagellum</keyword>
<dbReference type="InterPro" id="IPR039308">
    <property type="entry name" value="GAS8"/>
</dbReference>
<evidence type="ECO:0000259" key="15">
    <source>
        <dbReference type="Pfam" id="PF13851"/>
    </source>
</evidence>
<sequence>MPPKPKKGKKGKAKPTLIDGVDTSNMSRDQLEAFALRLKTEMEREREERNFFQMERDKIRTFWEITRGQLEETTTELRQKDHEVEMTQQAADIDAKQIMQQMKHLQFENQNKISEVRAEAMTQLKMAQEDHETQEMQLLSDLRELKRLRREDQEMHELQIQELKMKHIEEITELRTKFEKETKDLTLLHEEKMHDLKNEIELIYRMQMFEVEERKNLQIQKLIENHDMAFNDMKNYYNDITLNNLGLISSLKEQMETLRKQAERSDRLANDMANENRKLKEPLEQAQQELVVMKRKLEFYDRDKAQLSRLKTRNAQVEKQLKALTWETEALLLRNDTLVKEREELKEKFEDVVIELQQKTGLKNVLLERKIAIMEREGEKQEIMLKETLDTCAAVVKSVGKDIESPVELERRVENVLDEKNKLIQELRYELARLTKAHDDLLATYETKLLQYGIPKEELGFEPLRSTSKWSYLLGPAGLVTKNP</sequence>
<feature type="domain" description="Growth arrest-specific protein 8" evidence="15">
    <location>
        <begin position="222"/>
        <end position="427"/>
    </location>
</feature>
<keyword evidence="10" id="KW-0206">Cytoskeleton</keyword>
<evidence type="ECO:0000256" key="9">
    <source>
        <dbReference type="ARBA" id="ARBA00023069"/>
    </source>
</evidence>
<proteinExistence type="inferred from homology"/>
<evidence type="ECO:0000256" key="11">
    <source>
        <dbReference type="ARBA" id="ARBA00023273"/>
    </source>
</evidence>
<evidence type="ECO:0000256" key="13">
    <source>
        <dbReference type="SAM" id="Coils"/>
    </source>
</evidence>
<evidence type="ECO:0000256" key="3">
    <source>
        <dbReference type="ARBA" id="ARBA00009859"/>
    </source>
</evidence>
<gene>
    <name evidence="16" type="primary">101899372</name>
</gene>
<dbReference type="InterPro" id="IPR025593">
    <property type="entry name" value="GAS8_dom"/>
</dbReference>
<keyword evidence="5" id="KW-0963">Cytoplasm</keyword>
<keyword evidence="6" id="KW-0493">Microtubule</keyword>
<evidence type="ECO:0000256" key="6">
    <source>
        <dbReference type="ARBA" id="ARBA00022701"/>
    </source>
</evidence>
<protein>
    <recommendedName>
        <fullName evidence="4">Dynein regulatory complex subunit 4</fullName>
    </recommendedName>
    <alternativeName>
        <fullName evidence="12">Growth arrest-specific protein 8</fullName>
    </alternativeName>
</protein>
<evidence type="ECO:0000256" key="10">
    <source>
        <dbReference type="ARBA" id="ARBA00023212"/>
    </source>
</evidence>
<dbReference type="RefSeq" id="XP_005186745.3">
    <property type="nucleotide sequence ID" value="XM_005186688.4"/>
</dbReference>
<dbReference type="AlphaFoldDB" id="A0A1I8MAN4"/>
<evidence type="ECO:0000256" key="4">
    <source>
        <dbReference type="ARBA" id="ARBA00021301"/>
    </source>
</evidence>
<feature type="coiled-coil region" evidence="13">
    <location>
        <begin position="417"/>
        <end position="444"/>
    </location>
</feature>
<dbReference type="PANTHER" id="PTHR31543:SF0">
    <property type="entry name" value="DYNEIN REGULATORY COMPLEX SUBUNIT 4"/>
    <property type="match status" value="1"/>
</dbReference>
<keyword evidence="8 13" id="KW-0175">Coiled coil</keyword>
<evidence type="ECO:0000256" key="8">
    <source>
        <dbReference type="ARBA" id="ARBA00023054"/>
    </source>
</evidence>
<comment type="subcellular location">
    <subcellularLocation>
        <location evidence="1">Cell projection</location>
        <location evidence="1">Cilium</location>
        <location evidence="1">Flagellum</location>
    </subcellularLocation>
    <subcellularLocation>
        <location evidence="2">Cytoplasm</location>
        <location evidence="2">Cytoskeleton</location>
    </subcellularLocation>
</comment>
<name>A0A1I8MAN4_MUSDO</name>
<organism evidence="16">
    <name type="scientific">Musca domestica</name>
    <name type="common">House fly</name>
    <dbReference type="NCBI Taxonomy" id="7370"/>
    <lineage>
        <taxon>Eukaryota</taxon>
        <taxon>Metazoa</taxon>
        <taxon>Ecdysozoa</taxon>
        <taxon>Arthropoda</taxon>
        <taxon>Hexapoda</taxon>
        <taxon>Insecta</taxon>
        <taxon>Pterygota</taxon>
        <taxon>Neoptera</taxon>
        <taxon>Endopterygota</taxon>
        <taxon>Diptera</taxon>
        <taxon>Brachycera</taxon>
        <taxon>Muscomorpha</taxon>
        <taxon>Muscoidea</taxon>
        <taxon>Muscidae</taxon>
        <taxon>Musca</taxon>
    </lineage>
</organism>
<reference evidence="16" key="1">
    <citation type="submission" date="2020-05" db="UniProtKB">
        <authorList>
            <consortium name="EnsemblMetazoa"/>
        </authorList>
    </citation>
    <scope>IDENTIFICATION</scope>
    <source>
        <strain evidence="16">Aabys</strain>
    </source>
</reference>
<dbReference type="Pfam" id="PF13851">
    <property type="entry name" value="GAS"/>
    <property type="match status" value="1"/>
</dbReference>
<dbReference type="OrthoDB" id="275583at2759"/>
<feature type="coiled-coil region" evidence="13">
    <location>
        <begin position="28"/>
        <end position="90"/>
    </location>
</feature>
<evidence type="ECO:0000256" key="1">
    <source>
        <dbReference type="ARBA" id="ARBA00004230"/>
    </source>
</evidence>
<dbReference type="EnsemblMetazoa" id="MDOA002945-RA">
    <property type="protein sequence ID" value="MDOA002945-PA"/>
    <property type="gene ID" value="MDOA002945"/>
</dbReference>
<dbReference type="PANTHER" id="PTHR31543">
    <property type="entry name" value="DYNEIN REGULATORY COMPLEX SUBUNIT 4"/>
    <property type="match status" value="1"/>
</dbReference>
<evidence type="ECO:0000313" key="16">
    <source>
        <dbReference type="EnsemblMetazoa" id="MDOA002945-PA"/>
    </source>
</evidence>
<comment type="similarity">
    <text evidence="3">Belongs to the DRC4 family.</text>
</comment>
<evidence type="ECO:0000256" key="12">
    <source>
        <dbReference type="ARBA" id="ARBA00031568"/>
    </source>
</evidence>
<feature type="region of interest" description="Disordered" evidence="14">
    <location>
        <begin position="1"/>
        <end position="25"/>
    </location>
</feature>
<keyword evidence="11" id="KW-0966">Cell projection</keyword>
<evidence type="ECO:0000256" key="5">
    <source>
        <dbReference type="ARBA" id="ARBA00022490"/>
    </source>
</evidence>
<dbReference type="GO" id="GO:0031514">
    <property type="term" value="C:motile cilium"/>
    <property type="evidence" value="ECO:0007669"/>
    <property type="project" value="UniProtKB-SubCell"/>
</dbReference>
<dbReference type="eggNOG" id="ENOG502QQDA">
    <property type="taxonomic scope" value="Eukaryota"/>
</dbReference>
<dbReference type="STRING" id="7370.A0A1I8MAN4"/>
<dbReference type="GO" id="GO:0048870">
    <property type="term" value="P:cell motility"/>
    <property type="evidence" value="ECO:0007669"/>
    <property type="project" value="InterPro"/>
</dbReference>
<keyword evidence="9" id="KW-0969">Cilium</keyword>
<evidence type="ECO:0000256" key="14">
    <source>
        <dbReference type="SAM" id="MobiDB-lite"/>
    </source>
</evidence>
<evidence type="ECO:0000256" key="2">
    <source>
        <dbReference type="ARBA" id="ARBA00004245"/>
    </source>
</evidence>
<feature type="coiled-coil region" evidence="13">
    <location>
        <begin position="248"/>
        <end position="359"/>
    </location>
</feature>
<dbReference type="GO" id="GO:0005874">
    <property type="term" value="C:microtubule"/>
    <property type="evidence" value="ECO:0007669"/>
    <property type="project" value="UniProtKB-KW"/>
</dbReference>
<dbReference type="VEuPathDB" id="VectorBase:MDOA002945"/>
<dbReference type="GO" id="GO:0005794">
    <property type="term" value="C:Golgi apparatus"/>
    <property type="evidence" value="ECO:0007669"/>
    <property type="project" value="TreeGrafter"/>
</dbReference>
<dbReference type="KEGG" id="mde:101899372"/>
<dbReference type="GO" id="GO:0008017">
    <property type="term" value="F:microtubule binding"/>
    <property type="evidence" value="ECO:0007669"/>
    <property type="project" value="InterPro"/>
</dbReference>